<dbReference type="RefSeq" id="WP_003443710.1">
    <property type="nucleotide sequence ID" value="NZ_ANZB01000004.1"/>
</dbReference>
<accession>A0A0H3J4F6</accession>
<dbReference type="Gene3D" id="3.90.550.10">
    <property type="entry name" value="Spore Coat Polysaccharide Biosynthesis Protein SpsA, Chain A"/>
    <property type="match status" value="1"/>
</dbReference>
<dbReference type="Proteomes" id="UP000028042">
    <property type="component" value="Unassembled WGS sequence"/>
</dbReference>
<keyword evidence="1" id="KW-0812">Transmembrane</keyword>
<gene>
    <name evidence="3" type="ORF">CLPA_c17120</name>
    <name evidence="4" type="ORF">CP6013_01469</name>
</gene>
<dbReference type="EMBL" id="CP009268">
    <property type="protein sequence ID" value="AJA51770.1"/>
    <property type="molecule type" value="Genomic_DNA"/>
</dbReference>
<evidence type="ECO:0000313" key="4">
    <source>
        <dbReference type="EMBL" id="KRU12222.1"/>
    </source>
</evidence>
<dbReference type="Pfam" id="PF00535">
    <property type="entry name" value="Glycos_transf_2"/>
    <property type="match status" value="1"/>
</dbReference>
<dbReference type="KEGG" id="cpae:CPAST_c17120"/>
<proteinExistence type="predicted"/>
<keyword evidence="6" id="KW-1185">Reference proteome</keyword>
<dbReference type="CDD" id="cd04186">
    <property type="entry name" value="GT_2_like_c"/>
    <property type="match status" value="1"/>
</dbReference>
<organism evidence="3 6">
    <name type="scientific">Clostridium pasteurianum DSM 525 = ATCC 6013</name>
    <dbReference type="NCBI Taxonomy" id="1262449"/>
    <lineage>
        <taxon>Bacteria</taxon>
        <taxon>Bacillati</taxon>
        <taxon>Bacillota</taxon>
        <taxon>Clostridia</taxon>
        <taxon>Eubacteriales</taxon>
        <taxon>Clostridiaceae</taxon>
        <taxon>Clostridium</taxon>
    </lineage>
</organism>
<keyword evidence="1" id="KW-0472">Membrane</keyword>
<dbReference type="KEGG" id="cpat:CLPA_c17120"/>
<evidence type="ECO:0000259" key="2">
    <source>
        <dbReference type="Pfam" id="PF00535"/>
    </source>
</evidence>
<reference evidence="4 5" key="3">
    <citation type="journal article" name="Genome Announc.">
        <title>Improved Draft Genome Sequence of Clostridium pasteurianum Strain ATCC 6013 (DSM 525) Using a Hybrid Next-Generation Sequencing Approach.</title>
        <authorList>
            <person name="Pyne M.E."/>
            <person name="Utturkar S."/>
            <person name="Brown S.D."/>
            <person name="Moo-Young M."/>
            <person name="Chung D.A."/>
            <person name="Chou C.P."/>
        </authorList>
    </citation>
    <scope>NUCLEOTIDE SEQUENCE [LARGE SCALE GENOMIC DNA]</scope>
    <source>
        <strain evidence="4 5">ATCC 6013</strain>
    </source>
</reference>
<evidence type="ECO:0000256" key="1">
    <source>
        <dbReference type="SAM" id="Phobius"/>
    </source>
</evidence>
<dbReference type="InterPro" id="IPR001173">
    <property type="entry name" value="Glyco_trans_2-like"/>
</dbReference>
<dbReference type="AlphaFoldDB" id="A0A0H3J4F6"/>
<sequence length="330" mass="38640">MIDISIIIVNYNTKDLLKNCIDSILKNTFNITYEVIVVDNASSDNSVDMLKSEFKEVKLIESKVNGGFAYANNLGIKISKGRYTFLLNSDTIILKDVLEKMVIYMDKNKEIGLLGPKLLNEDRTHQTSISAFPTFKREVYHIYKLKNVLKIPFIKNFFVKFGGKLGSKDLEQYMKNFQNIESPERVQVLVGAALLIRREVIEDIGMLDERYFMYYEEIDFCYQACKAGWHRVYYPYGEIVHLIGQSSEKIGDVTFYERYRSMILYFRKNCGRSKEILVRINLVIALLFRIIGMSFMQIFKFSKSIRENRRIYMNTIKMAANNRAIETNRY</sequence>
<keyword evidence="1" id="KW-1133">Transmembrane helix</keyword>
<dbReference type="EMBL" id="JPGY02000001">
    <property type="protein sequence ID" value="KRU12222.1"/>
    <property type="molecule type" value="Genomic_DNA"/>
</dbReference>
<evidence type="ECO:0000313" key="6">
    <source>
        <dbReference type="Proteomes" id="UP000030905"/>
    </source>
</evidence>
<dbReference type="PATRIC" id="fig|1262449.3.peg.1547"/>
<dbReference type="GeneID" id="93073874"/>
<reference evidence="3 6" key="1">
    <citation type="journal article" date="2015" name="Genome Announc.">
        <title>Complete Genome Sequence of the Nitrogen-Fixing and Solvent-Producing Clostridium pasteurianum DSM 525.</title>
        <authorList>
            <person name="Poehlein A."/>
            <person name="Grosse-Honebrink A."/>
            <person name="Zhang Y."/>
            <person name="Minton N.P."/>
            <person name="Daniel R."/>
        </authorList>
    </citation>
    <scope>NUCLEOTIDE SEQUENCE [LARGE SCALE GENOMIC DNA]</scope>
    <source>
        <strain evidence="3">DSM 525</strain>
        <strain evidence="6">DSM 525 / ATCC 6013</strain>
    </source>
</reference>
<dbReference type="Proteomes" id="UP000030905">
    <property type="component" value="Chromosome"/>
</dbReference>
<reference evidence="4" key="2">
    <citation type="submission" date="2015-10" db="EMBL/GenBank/DDBJ databases">
        <title>Improved Draft Genome Sequence of Clostridium pasteurianum Strain ATCC 6013 (DSM 525) Using a Hybrid Next-Generation Sequencing Approach.</title>
        <authorList>
            <person name="Pyne M.E."/>
            <person name="Utturkar S.M."/>
            <person name="Brown S.D."/>
            <person name="Moo-Young M."/>
            <person name="Chung D.A."/>
            <person name="Chou P.C."/>
        </authorList>
    </citation>
    <scope>NUCLEOTIDE SEQUENCE</scope>
    <source>
        <strain evidence="4">ATCC 6013</strain>
    </source>
</reference>
<dbReference type="GO" id="GO:0016740">
    <property type="term" value="F:transferase activity"/>
    <property type="evidence" value="ECO:0007669"/>
    <property type="project" value="UniProtKB-KW"/>
</dbReference>
<protein>
    <submittedName>
        <fullName evidence="4">Glycosyl transferase family 2</fullName>
    </submittedName>
    <submittedName>
        <fullName evidence="3">Putative glycosyltransferase</fullName>
    </submittedName>
</protein>
<keyword evidence="3" id="KW-0808">Transferase</keyword>
<name>A0A0H3J4F6_CLOPA</name>
<dbReference type="SUPFAM" id="SSF53448">
    <property type="entry name" value="Nucleotide-diphospho-sugar transferases"/>
    <property type="match status" value="1"/>
</dbReference>
<dbReference type="eggNOG" id="COG1216">
    <property type="taxonomic scope" value="Bacteria"/>
</dbReference>
<dbReference type="PANTHER" id="PTHR43179">
    <property type="entry name" value="RHAMNOSYLTRANSFERASE WBBL"/>
    <property type="match status" value="1"/>
</dbReference>
<evidence type="ECO:0000313" key="5">
    <source>
        <dbReference type="Proteomes" id="UP000028042"/>
    </source>
</evidence>
<feature type="transmembrane region" description="Helical" evidence="1">
    <location>
        <begin position="276"/>
        <end position="299"/>
    </location>
</feature>
<feature type="domain" description="Glycosyltransferase 2-like" evidence="2">
    <location>
        <begin position="5"/>
        <end position="127"/>
    </location>
</feature>
<dbReference type="InterPro" id="IPR029044">
    <property type="entry name" value="Nucleotide-diphossugar_trans"/>
</dbReference>
<evidence type="ECO:0000313" key="3">
    <source>
        <dbReference type="EMBL" id="AJA51770.1"/>
    </source>
</evidence>
<dbReference type="PANTHER" id="PTHR43179:SF7">
    <property type="entry name" value="RHAMNOSYLTRANSFERASE WBBL"/>
    <property type="match status" value="1"/>
</dbReference>